<keyword evidence="3" id="KW-0288">FMN</keyword>
<dbReference type="Proteomes" id="UP001156398">
    <property type="component" value="Unassembled WGS sequence"/>
</dbReference>
<sequence>MTAPALPRLPEAPAAHTVLNLREYETIARGLLDPIFYDYVAGGARDEVTVRANEHGFARLGLLPRMLRGSDTRDLGVTLFGTPSSLPVFLSPTAFHRLAHPDGELATARAAAKAGVIMTVGMASTTSVADVAAAARQAVPDRAPALWFQLYLQPDMAVTRALVRRAEAAGCTALLVTVDSPVLGIHERNKRNGFNDLPPGVVCENLRDLTGSEPGHIRQIAMSADLGWDHLDRLREMTSLPVVLKGVLHPEDGRIAVAHGVDGLLLSNHGGRQLDTAPATVDLLPDMLAAVAGRVPVLLDGGVRRGTDVVKALALGATAVGIGRPVVYGLAAGGEDGVRHVVDLLREEIDHTLALCGATAPRDLTPDLVRTVPAVPR</sequence>
<dbReference type="RefSeq" id="WP_282704730.1">
    <property type="nucleotide sequence ID" value="NZ_JAAGKO020000038.1"/>
</dbReference>
<evidence type="ECO:0000313" key="7">
    <source>
        <dbReference type="EMBL" id="MDI5965590.1"/>
    </source>
</evidence>
<keyword evidence="8" id="KW-1185">Reference proteome</keyword>
<protein>
    <submittedName>
        <fullName evidence="7">Alpha-hydroxy acid oxidase</fullName>
        <ecNumber evidence="7">1.-.-.-</ecNumber>
    </submittedName>
</protein>
<evidence type="ECO:0000256" key="5">
    <source>
        <dbReference type="ARBA" id="ARBA00024042"/>
    </source>
</evidence>
<evidence type="ECO:0000256" key="3">
    <source>
        <dbReference type="ARBA" id="ARBA00022643"/>
    </source>
</evidence>
<comment type="caution">
    <text evidence="7">The sequence shown here is derived from an EMBL/GenBank/DDBJ whole genome shotgun (WGS) entry which is preliminary data.</text>
</comment>
<evidence type="ECO:0000259" key="6">
    <source>
        <dbReference type="PROSITE" id="PS51349"/>
    </source>
</evidence>
<comment type="cofactor">
    <cofactor evidence="1">
        <name>FMN</name>
        <dbReference type="ChEBI" id="CHEBI:58210"/>
    </cofactor>
</comment>
<dbReference type="PANTHER" id="PTHR10578">
    <property type="entry name" value="S -2-HYDROXY-ACID OXIDASE-RELATED"/>
    <property type="match status" value="1"/>
</dbReference>
<proteinExistence type="inferred from homology"/>
<dbReference type="PROSITE" id="PS51349">
    <property type="entry name" value="FMN_HYDROXY_ACID_DH_2"/>
    <property type="match status" value="1"/>
</dbReference>
<dbReference type="InterPro" id="IPR008259">
    <property type="entry name" value="FMN_hydac_DH_AS"/>
</dbReference>
<dbReference type="InterPro" id="IPR013785">
    <property type="entry name" value="Aldolase_TIM"/>
</dbReference>
<keyword evidence="2" id="KW-0285">Flavoprotein</keyword>
<dbReference type="InterPro" id="IPR012133">
    <property type="entry name" value="Alpha-hydoxy_acid_DH_FMN"/>
</dbReference>
<dbReference type="PROSITE" id="PS00557">
    <property type="entry name" value="FMN_HYDROXY_ACID_DH_1"/>
    <property type="match status" value="1"/>
</dbReference>
<dbReference type="GO" id="GO:0016491">
    <property type="term" value="F:oxidoreductase activity"/>
    <property type="evidence" value="ECO:0007669"/>
    <property type="project" value="UniProtKB-KW"/>
</dbReference>
<dbReference type="InterPro" id="IPR037396">
    <property type="entry name" value="FMN_HAD"/>
</dbReference>
<dbReference type="PANTHER" id="PTHR10578:SF107">
    <property type="entry name" value="2-HYDROXYACID OXIDASE 1"/>
    <property type="match status" value="1"/>
</dbReference>
<dbReference type="SUPFAM" id="SSF51395">
    <property type="entry name" value="FMN-linked oxidoreductases"/>
    <property type="match status" value="1"/>
</dbReference>
<evidence type="ECO:0000313" key="8">
    <source>
        <dbReference type="Proteomes" id="UP001156398"/>
    </source>
</evidence>
<dbReference type="Gene3D" id="3.20.20.70">
    <property type="entry name" value="Aldolase class I"/>
    <property type="match status" value="1"/>
</dbReference>
<feature type="domain" description="FMN hydroxy acid dehydrogenase" evidence="6">
    <location>
        <begin position="13"/>
        <end position="374"/>
    </location>
</feature>
<gene>
    <name evidence="7" type="ORF">POF43_023165</name>
</gene>
<dbReference type="Pfam" id="PF01070">
    <property type="entry name" value="FMN_dh"/>
    <property type="match status" value="1"/>
</dbReference>
<dbReference type="EMBL" id="JAAGKO020000038">
    <property type="protein sequence ID" value="MDI5965590.1"/>
    <property type="molecule type" value="Genomic_DNA"/>
</dbReference>
<reference evidence="7 8" key="1">
    <citation type="submission" date="2023-05" db="EMBL/GenBank/DDBJ databases">
        <title>Streptantibioticus silvisoli sp. nov., acidotolerant actinomycetes 1 from pine litter.</title>
        <authorList>
            <person name="Swiecimska M."/>
            <person name="Golinska P."/>
            <person name="Sangal V."/>
            <person name="Wachnowicz B."/>
            <person name="Goodfellow M."/>
        </authorList>
    </citation>
    <scope>NUCLEOTIDE SEQUENCE [LARGE SCALE GENOMIC DNA]</scope>
    <source>
        <strain evidence="7 8">SL54</strain>
    </source>
</reference>
<comment type="similarity">
    <text evidence="5">Belongs to the FMN-dependent alpha-hydroxy acid dehydrogenase family.</text>
</comment>
<accession>A0ABT6W5D6</accession>
<organism evidence="7 8">
    <name type="scientific">Streptantibioticus silvisoli</name>
    <dbReference type="NCBI Taxonomy" id="2705255"/>
    <lineage>
        <taxon>Bacteria</taxon>
        <taxon>Bacillati</taxon>
        <taxon>Actinomycetota</taxon>
        <taxon>Actinomycetes</taxon>
        <taxon>Kitasatosporales</taxon>
        <taxon>Streptomycetaceae</taxon>
        <taxon>Streptantibioticus</taxon>
    </lineage>
</organism>
<dbReference type="CDD" id="cd02809">
    <property type="entry name" value="alpha_hydroxyacid_oxid_FMN"/>
    <property type="match status" value="1"/>
</dbReference>
<evidence type="ECO:0000256" key="1">
    <source>
        <dbReference type="ARBA" id="ARBA00001917"/>
    </source>
</evidence>
<dbReference type="InterPro" id="IPR000262">
    <property type="entry name" value="FMN-dep_DH"/>
</dbReference>
<evidence type="ECO:0000256" key="4">
    <source>
        <dbReference type="ARBA" id="ARBA00023002"/>
    </source>
</evidence>
<keyword evidence="4 7" id="KW-0560">Oxidoreductase</keyword>
<dbReference type="EC" id="1.-.-.-" evidence="7"/>
<dbReference type="PIRSF" id="PIRSF000138">
    <property type="entry name" value="Al-hdrx_acd_dh"/>
    <property type="match status" value="1"/>
</dbReference>
<evidence type="ECO:0000256" key="2">
    <source>
        <dbReference type="ARBA" id="ARBA00022630"/>
    </source>
</evidence>
<name>A0ABT6W5D6_9ACTN</name>